<keyword evidence="7" id="KW-1185">Reference proteome</keyword>
<reference evidence="6 7" key="1">
    <citation type="journal article" date="2010" name="Stand. Genomic Sci.">
        <title>Complete genome sequence of Spirochaeta smaragdinae type strain (SEBR 4228).</title>
        <authorList>
            <person name="Mavromatis K."/>
            <person name="Yasawong M."/>
            <person name="Chertkov O."/>
            <person name="Lapidus A."/>
            <person name="Lucas S."/>
            <person name="Nolan M."/>
            <person name="Del Rio T.G."/>
            <person name="Tice H."/>
            <person name="Cheng J.F."/>
            <person name="Pitluck S."/>
            <person name="Liolios K."/>
            <person name="Ivanova N."/>
            <person name="Tapia R."/>
            <person name="Han C."/>
            <person name="Bruce D."/>
            <person name="Goodwin L."/>
            <person name="Pati A."/>
            <person name="Chen A."/>
            <person name="Palaniappan K."/>
            <person name="Land M."/>
            <person name="Hauser L."/>
            <person name="Chang Y.J."/>
            <person name="Jeffries C.D."/>
            <person name="Detter J.C."/>
            <person name="Rohde M."/>
            <person name="Brambilla E."/>
            <person name="Spring S."/>
            <person name="Goker M."/>
            <person name="Sikorski J."/>
            <person name="Woyke T."/>
            <person name="Bristow J."/>
            <person name="Eisen J.A."/>
            <person name="Markowitz V."/>
            <person name="Hugenholtz P."/>
            <person name="Klenk H.P."/>
            <person name="Kyrpides N.C."/>
        </authorList>
    </citation>
    <scope>NUCLEOTIDE SEQUENCE [LARGE SCALE GENOMIC DNA]</scope>
    <source>
        <strain evidence="7">DSM 11293 / JCM 15392 / SEBR 4228</strain>
    </source>
</reference>
<dbReference type="InterPro" id="IPR018496">
    <property type="entry name" value="PsdUridine_synth_RsuA/RluB_CS"/>
</dbReference>
<dbReference type="InterPro" id="IPR042092">
    <property type="entry name" value="PsdUridine_s_RsuA/RluB/E/F_cat"/>
</dbReference>
<dbReference type="GO" id="GO:0003723">
    <property type="term" value="F:RNA binding"/>
    <property type="evidence" value="ECO:0007669"/>
    <property type="project" value="UniProtKB-KW"/>
</dbReference>
<dbReference type="InterPro" id="IPR036986">
    <property type="entry name" value="S4_RNA-bd_sf"/>
</dbReference>
<dbReference type="InterPro" id="IPR002942">
    <property type="entry name" value="S4_RNA-bd"/>
</dbReference>
<dbReference type="EC" id="5.4.99.-" evidence="4"/>
<sequence length="251" mass="28843">MDKDDKKKRPDEAVRLQLYLARSGVGSRRACEKLISEGCVRVNGQVANSQGIKVVPGRDSVTYRGKPVFPTGKHYYIALNKPVRYLCTHYDLEGRPLAEDLIKGKFPVRLFNVGRLDFLSSGLIFFTNDGEFAKIITHPSHEIEKEYVVETAKRLSSELLEEFRKGVVVEGELYRIHAYNIISPVKVKIVLREGKNREIRKLFTSKNIKVKRLHRVRIGPVQIAGMHPGEFRNLKPKEIAWFMKQQKGEKR</sequence>
<organism evidence="6 7">
    <name type="scientific">Sediminispirochaeta smaragdinae (strain DSM 11293 / JCM 15392 / SEBR 4228)</name>
    <name type="common">Spirochaeta smaragdinae</name>
    <dbReference type="NCBI Taxonomy" id="573413"/>
    <lineage>
        <taxon>Bacteria</taxon>
        <taxon>Pseudomonadati</taxon>
        <taxon>Spirochaetota</taxon>
        <taxon>Spirochaetia</taxon>
        <taxon>Spirochaetales</taxon>
        <taxon>Spirochaetaceae</taxon>
        <taxon>Sediminispirochaeta</taxon>
    </lineage>
</organism>
<dbReference type="Proteomes" id="UP000002318">
    <property type="component" value="Chromosome"/>
</dbReference>
<dbReference type="Pfam" id="PF00849">
    <property type="entry name" value="PseudoU_synth_2"/>
    <property type="match status" value="1"/>
</dbReference>
<dbReference type="InterPro" id="IPR006145">
    <property type="entry name" value="PsdUridine_synth_RsuA/RluA"/>
</dbReference>
<comment type="similarity">
    <text evidence="1 4">Belongs to the pseudouridine synthase RsuA family.</text>
</comment>
<dbReference type="InterPro" id="IPR020103">
    <property type="entry name" value="PsdUridine_synth_cat_dom_sf"/>
</dbReference>
<dbReference type="PANTHER" id="PTHR47683">
    <property type="entry name" value="PSEUDOURIDINE SYNTHASE FAMILY PROTEIN-RELATED"/>
    <property type="match status" value="1"/>
</dbReference>
<dbReference type="OrthoDB" id="9807213at2"/>
<name>E1R2Z0_SEDSS</name>
<dbReference type="eggNOG" id="COG1187">
    <property type="taxonomic scope" value="Bacteria"/>
</dbReference>
<dbReference type="InterPro" id="IPR050343">
    <property type="entry name" value="RsuA_PseudoU_synthase"/>
</dbReference>
<dbReference type="KEGG" id="ssm:Spirs_2054"/>
<dbReference type="CDD" id="cd02870">
    <property type="entry name" value="PseudoU_synth_RsuA_like"/>
    <property type="match status" value="1"/>
</dbReference>
<keyword evidence="2 4" id="KW-0413">Isomerase</keyword>
<dbReference type="Gene3D" id="3.10.290.10">
    <property type="entry name" value="RNA-binding S4 domain"/>
    <property type="match status" value="1"/>
</dbReference>
<evidence type="ECO:0000313" key="6">
    <source>
        <dbReference type="EMBL" id="ADK81176.1"/>
    </source>
</evidence>
<dbReference type="SUPFAM" id="SSF55120">
    <property type="entry name" value="Pseudouridine synthase"/>
    <property type="match status" value="1"/>
</dbReference>
<dbReference type="PROSITE" id="PS01149">
    <property type="entry name" value="PSI_RSU"/>
    <property type="match status" value="1"/>
</dbReference>
<dbReference type="FunFam" id="3.10.290.10:FF:000003">
    <property type="entry name" value="Pseudouridine synthase"/>
    <property type="match status" value="1"/>
</dbReference>
<protein>
    <recommendedName>
        <fullName evidence="4">Pseudouridine synthase</fullName>
        <ecNumber evidence="4">5.4.99.-</ecNumber>
    </recommendedName>
</protein>
<dbReference type="GO" id="GO:0120159">
    <property type="term" value="F:rRNA pseudouridine synthase activity"/>
    <property type="evidence" value="ECO:0007669"/>
    <property type="project" value="UniProtKB-ARBA"/>
</dbReference>
<gene>
    <name evidence="6" type="ordered locus">Spirs_2054</name>
</gene>
<dbReference type="Gene3D" id="3.30.70.580">
    <property type="entry name" value="Pseudouridine synthase I, catalytic domain, N-terminal subdomain"/>
    <property type="match status" value="1"/>
</dbReference>
<proteinExistence type="inferred from homology"/>
<dbReference type="InterPro" id="IPR000748">
    <property type="entry name" value="PsdUridine_synth_RsuA/RluB/E/F"/>
</dbReference>
<dbReference type="Gene3D" id="3.30.70.1560">
    <property type="entry name" value="Alpha-L RNA-binding motif"/>
    <property type="match status" value="1"/>
</dbReference>
<evidence type="ECO:0000256" key="4">
    <source>
        <dbReference type="RuleBase" id="RU003887"/>
    </source>
</evidence>
<dbReference type="EMBL" id="CP002116">
    <property type="protein sequence ID" value="ADK81176.1"/>
    <property type="molecule type" value="Genomic_DNA"/>
</dbReference>
<dbReference type="AlphaFoldDB" id="E1R2Z0"/>
<evidence type="ECO:0000256" key="2">
    <source>
        <dbReference type="ARBA" id="ARBA00023235"/>
    </source>
</evidence>
<dbReference type="Pfam" id="PF01479">
    <property type="entry name" value="S4"/>
    <property type="match status" value="1"/>
</dbReference>
<dbReference type="STRING" id="573413.Spirs_2054"/>
<dbReference type="GO" id="GO:0000455">
    <property type="term" value="P:enzyme-directed rRNA pseudouridine synthesis"/>
    <property type="evidence" value="ECO:0007669"/>
    <property type="project" value="UniProtKB-ARBA"/>
</dbReference>
<evidence type="ECO:0000256" key="3">
    <source>
        <dbReference type="PROSITE-ProRule" id="PRU00182"/>
    </source>
</evidence>
<dbReference type="HOGENOM" id="CLU_024979_1_2_12"/>
<dbReference type="NCBIfam" id="TIGR00093">
    <property type="entry name" value="pseudouridine synthase"/>
    <property type="match status" value="1"/>
</dbReference>
<dbReference type="InterPro" id="IPR020094">
    <property type="entry name" value="TruA/RsuA/RluB/E/F_N"/>
</dbReference>
<dbReference type="SMART" id="SM00363">
    <property type="entry name" value="S4"/>
    <property type="match status" value="1"/>
</dbReference>
<accession>E1R2Z0</accession>
<dbReference type="PROSITE" id="PS50889">
    <property type="entry name" value="S4"/>
    <property type="match status" value="1"/>
</dbReference>
<dbReference type="RefSeq" id="WP_013254640.1">
    <property type="nucleotide sequence ID" value="NC_014364.1"/>
</dbReference>
<dbReference type="SUPFAM" id="SSF55174">
    <property type="entry name" value="Alpha-L RNA-binding motif"/>
    <property type="match status" value="1"/>
</dbReference>
<dbReference type="PANTHER" id="PTHR47683:SF2">
    <property type="entry name" value="RNA-BINDING S4 DOMAIN-CONTAINING PROTEIN"/>
    <property type="match status" value="1"/>
</dbReference>
<dbReference type="CDD" id="cd00165">
    <property type="entry name" value="S4"/>
    <property type="match status" value="1"/>
</dbReference>
<evidence type="ECO:0000256" key="1">
    <source>
        <dbReference type="ARBA" id="ARBA00008348"/>
    </source>
</evidence>
<feature type="domain" description="RNA-binding S4" evidence="5">
    <location>
        <begin position="14"/>
        <end position="76"/>
    </location>
</feature>
<evidence type="ECO:0000313" key="7">
    <source>
        <dbReference type="Proteomes" id="UP000002318"/>
    </source>
</evidence>
<evidence type="ECO:0000259" key="5">
    <source>
        <dbReference type="SMART" id="SM00363"/>
    </source>
</evidence>
<keyword evidence="3" id="KW-0694">RNA-binding</keyword>